<dbReference type="InterPro" id="IPR011006">
    <property type="entry name" value="CheY-like_superfamily"/>
</dbReference>
<gene>
    <name evidence="10" type="ORF">Ami3637_01720</name>
</gene>
<evidence type="ECO:0000256" key="3">
    <source>
        <dbReference type="ARBA" id="ARBA00022840"/>
    </source>
</evidence>
<evidence type="ECO:0000256" key="7">
    <source>
        <dbReference type="PROSITE-ProRule" id="PRU00169"/>
    </source>
</evidence>
<dbReference type="InterPro" id="IPR058031">
    <property type="entry name" value="AAA_lid_NorR"/>
</dbReference>
<accession>A0A6P1MJU2</accession>
<proteinExistence type="predicted"/>
<evidence type="ECO:0000256" key="2">
    <source>
        <dbReference type="ARBA" id="ARBA00022741"/>
    </source>
</evidence>
<dbReference type="GO" id="GO:0043565">
    <property type="term" value="F:sequence-specific DNA binding"/>
    <property type="evidence" value="ECO:0007669"/>
    <property type="project" value="InterPro"/>
</dbReference>
<dbReference type="GO" id="GO:0000160">
    <property type="term" value="P:phosphorelay signal transduction system"/>
    <property type="evidence" value="ECO:0007669"/>
    <property type="project" value="InterPro"/>
</dbReference>
<evidence type="ECO:0000256" key="1">
    <source>
        <dbReference type="ARBA" id="ARBA00018672"/>
    </source>
</evidence>
<keyword evidence="11" id="KW-1185">Reference proteome</keyword>
<dbReference type="RefSeq" id="WP_162361060.1">
    <property type="nucleotide sequence ID" value="NZ_CP047591.1"/>
</dbReference>
<dbReference type="Gene3D" id="1.10.10.60">
    <property type="entry name" value="Homeodomain-like"/>
    <property type="match status" value="1"/>
</dbReference>
<evidence type="ECO:0000256" key="4">
    <source>
        <dbReference type="ARBA" id="ARBA00023015"/>
    </source>
</evidence>
<dbReference type="GO" id="GO:0005524">
    <property type="term" value="F:ATP binding"/>
    <property type="evidence" value="ECO:0007669"/>
    <property type="project" value="UniProtKB-KW"/>
</dbReference>
<dbReference type="SMART" id="SM00448">
    <property type="entry name" value="REC"/>
    <property type="match status" value="1"/>
</dbReference>
<comment type="function">
    <text evidence="6">May play the central regulatory role in sporulation. It may be an element of the effector pathway responsible for the activation of sporulation genes in response to nutritional stress. Spo0A may act in concert with spo0H (a sigma factor) to control the expression of some genes that are critical to the sporulation process.</text>
</comment>
<keyword evidence="7" id="KW-0597">Phosphoprotein</keyword>
<dbReference type="SMART" id="SM00382">
    <property type="entry name" value="AAA"/>
    <property type="match status" value="1"/>
</dbReference>
<dbReference type="Pfam" id="PF00158">
    <property type="entry name" value="Sigma54_activat"/>
    <property type="match status" value="1"/>
</dbReference>
<dbReference type="InterPro" id="IPR003593">
    <property type="entry name" value="AAA+_ATPase"/>
</dbReference>
<dbReference type="SUPFAM" id="SSF46689">
    <property type="entry name" value="Homeodomain-like"/>
    <property type="match status" value="1"/>
</dbReference>
<dbReference type="CDD" id="cd00009">
    <property type="entry name" value="AAA"/>
    <property type="match status" value="1"/>
</dbReference>
<sequence length="455" mass="51129">MIDFKILVVDDEEEYTDAYSLILSNIGYTVLVSSSGEECLKLLEAVNVDAVITDIKMAGMDGLELLQKIKESYDLCEVIMVTGYGSIKSAIQAMKQGAFGYFIKGESPDLLLLEIEKLVKMKKLKEMALKMKTSPCAEYMIHTKNKSFSNLLHIAQKASQSDSNILILGESGTGKEVLAKFIHHESQRAGNPFIPVNCQMFSDGVLESELFGHEKGAFTGAIERRIGRFEEADSGTLFLDEVGEIPLSTQAKLLRALENRSFERLGSNKPIHVNIRIISATNRILEDAIKSGIFREDLLYRINTITLHIPPLRERKEDLDAFIGFFVAKFQMEMKKEINGLEDGLSEILINYDYPGNIRELRNIIERLVVLSDDKTLHKKHLPDSMRETSSINTPIATVKSLKEIREEAEAAYITSILKDCGGNVSKTAKLLDLSRRQLFNKISDYGIKNQYSNK</sequence>
<organism evidence="10 11">
    <name type="scientific">Aminipila terrae</name>
    <dbReference type="NCBI Taxonomy" id="2697030"/>
    <lineage>
        <taxon>Bacteria</taxon>
        <taxon>Bacillati</taxon>
        <taxon>Bacillota</taxon>
        <taxon>Clostridia</taxon>
        <taxon>Peptostreptococcales</taxon>
        <taxon>Anaerovoracaceae</taxon>
        <taxon>Aminipila</taxon>
    </lineage>
</organism>
<dbReference type="Pfam" id="PF00072">
    <property type="entry name" value="Response_reg"/>
    <property type="match status" value="1"/>
</dbReference>
<keyword evidence="4" id="KW-0805">Transcription regulation</keyword>
<evidence type="ECO:0000313" key="10">
    <source>
        <dbReference type="EMBL" id="QHI71285.1"/>
    </source>
</evidence>
<evidence type="ECO:0000313" key="11">
    <source>
        <dbReference type="Proteomes" id="UP000463883"/>
    </source>
</evidence>
<feature type="modified residue" description="4-aspartylphosphate" evidence="7">
    <location>
        <position position="54"/>
    </location>
</feature>
<dbReference type="SUPFAM" id="SSF52172">
    <property type="entry name" value="CheY-like"/>
    <property type="match status" value="1"/>
</dbReference>
<keyword evidence="2" id="KW-0547">Nucleotide-binding</keyword>
<dbReference type="InterPro" id="IPR009057">
    <property type="entry name" value="Homeodomain-like_sf"/>
</dbReference>
<dbReference type="FunFam" id="3.40.50.300:FF:000006">
    <property type="entry name" value="DNA-binding transcriptional regulator NtrC"/>
    <property type="match status" value="1"/>
</dbReference>
<dbReference type="PROSITE" id="PS00688">
    <property type="entry name" value="SIGMA54_INTERACT_3"/>
    <property type="match status" value="1"/>
</dbReference>
<dbReference type="AlphaFoldDB" id="A0A6P1MJU2"/>
<protein>
    <recommendedName>
        <fullName evidence="1">Stage 0 sporulation protein A homolog</fullName>
    </recommendedName>
</protein>
<evidence type="ECO:0000256" key="5">
    <source>
        <dbReference type="ARBA" id="ARBA00023163"/>
    </source>
</evidence>
<dbReference type="InterPro" id="IPR027417">
    <property type="entry name" value="P-loop_NTPase"/>
</dbReference>
<dbReference type="InterPro" id="IPR025944">
    <property type="entry name" value="Sigma_54_int_dom_CS"/>
</dbReference>
<dbReference type="SUPFAM" id="SSF52540">
    <property type="entry name" value="P-loop containing nucleoside triphosphate hydrolases"/>
    <property type="match status" value="1"/>
</dbReference>
<reference evidence="10 11" key="1">
    <citation type="submission" date="2020-01" db="EMBL/GenBank/DDBJ databases">
        <title>Genomic analysis of Aminipila sp. CBA3637.</title>
        <authorList>
            <person name="Kim Y.B."/>
            <person name="Roh S.W."/>
        </authorList>
    </citation>
    <scope>NUCLEOTIDE SEQUENCE [LARGE SCALE GENOMIC DNA]</scope>
    <source>
        <strain evidence="10 11">CBA3637</strain>
    </source>
</reference>
<name>A0A6P1MJU2_9FIRM</name>
<dbReference type="PANTHER" id="PTHR32071">
    <property type="entry name" value="TRANSCRIPTIONAL REGULATORY PROTEIN"/>
    <property type="match status" value="1"/>
</dbReference>
<dbReference type="InterPro" id="IPR001789">
    <property type="entry name" value="Sig_transdc_resp-reg_receiver"/>
</dbReference>
<dbReference type="InterPro" id="IPR002197">
    <property type="entry name" value="HTH_Fis"/>
</dbReference>
<dbReference type="PROSITE" id="PS50045">
    <property type="entry name" value="SIGMA54_INTERACT_4"/>
    <property type="match status" value="1"/>
</dbReference>
<dbReference type="PROSITE" id="PS50110">
    <property type="entry name" value="RESPONSE_REGULATORY"/>
    <property type="match status" value="1"/>
</dbReference>
<dbReference type="PRINTS" id="PR01590">
    <property type="entry name" value="HTHFIS"/>
</dbReference>
<dbReference type="Proteomes" id="UP000463883">
    <property type="component" value="Chromosome"/>
</dbReference>
<feature type="domain" description="Response regulatory" evidence="9">
    <location>
        <begin position="5"/>
        <end position="119"/>
    </location>
</feature>
<keyword evidence="5" id="KW-0804">Transcription</keyword>
<dbReference type="KEGG" id="amic:Ami3637_01720"/>
<dbReference type="Gene3D" id="3.40.50.300">
    <property type="entry name" value="P-loop containing nucleotide triphosphate hydrolases"/>
    <property type="match status" value="1"/>
</dbReference>
<evidence type="ECO:0000259" key="8">
    <source>
        <dbReference type="PROSITE" id="PS50045"/>
    </source>
</evidence>
<feature type="domain" description="Sigma-54 factor interaction" evidence="8">
    <location>
        <begin position="141"/>
        <end position="370"/>
    </location>
</feature>
<dbReference type="Gene3D" id="1.10.8.60">
    <property type="match status" value="1"/>
</dbReference>
<dbReference type="InterPro" id="IPR025662">
    <property type="entry name" value="Sigma_54_int_dom_ATP-bd_1"/>
</dbReference>
<dbReference type="Pfam" id="PF25601">
    <property type="entry name" value="AAA_lid_14"/>
    <property type="match status" value="1"/>
</dbReference>
<dbReference type="Gene3D" id="3.40.50.2300">
    <property type="match status" value="1"/>
</dbReference>
<evidence type="ECO:0000256" key="6">
    <source>
        <dbReference type="ARBA" id="ARBA00024867"/>
    </source>
</evidence>
<dbReference type="InterPro" id="IPR002078">
    <property type="entry name" value="Sigma_54_int"/>
</dbReference>
<evidence type="ECO:0000259" key="9">
    <source>
        <dbReference type="PROSITE" id="PS50110"/>
    </source>
</evidence>
<dbReference type="Pfam" id="PF02954">
    <property type="entry name" value="HTH_8"/>
    <property type="match status" value="1"/>
</dbReference>
<dbReference type="PANTHER" id="PTHR32071:SF119">
    <property type="entry name" value="SIGMA L-DEPENDENT TRANSCRIPTIONAL REGULATOR YPLP-RELATED"/>
    <property type="match status" value="1"/>
</dbReference>
<dbReference type="PROSITE" id="PS00675">
    <property type="entry name" value="SIGMA54_INTERACT_1"/>
    <property type="match status" value="1"/>
</dbReference>
<dbReference type="EMBL" id="CP047591">
    <property type="protein sequence ID" value="QHI71285.1"/>
    <property type="molecule type" value="Genomic_DNA"/>
</dbReference>
<keyword evidence="3" id="KW-0067">ATP-binding</keyword>
<dbReference type="GO" id="GO:0006355">
    <property type="term" value="P:regulation of DNA-templated transcription"/>
    <property type="evidence" value="ECO:0007669"/>
    <property type="project" value="InterPro"/>
</dbReference>